<dbReference type="PANTHER" id="PTHR33052">
    <property type="entry name" value="DUF4228 DOMAIN PROTEIN-RELATED"/>
    <property type="match status" value="1"/>
</dbReference>
<protein>
    <submittedName>
        <fullName evidence="1">Uncharacterized protein</fullName>
    </submittedName>
</protein>
<evidence type="ECO:0000313" key="2">
    <source>
        <dbReference type="Proteomes" id="UP000594263"/>
    </source>
</evidence>
<proteinExistence type="predicted"/>
<dbReference type="OMA" id="QYRLNYC"/>
<accession>A0A7N0TKR4</accession>
<dbReference type="Pfam" id="PF14009">
    <property type="entry name" value="PADRE"/>
    <property type="match status" value="1"/>
</dbReference>
<dbReference type="AlphaFoldDB" id="A0A7N0TKR4"/>
<name>A0A7N0TKR4_KALFE</name>
<dbReference type="Proteomes" id="UP000594263">
    <property type="component" value="Unplaced"/>
</dbReference>
<dbReference type="InterPro" id="IPR025322">
    <property type="entry name" value="PADRE_dom"/>
</dbReference>
<keyword evidence="2" id="KW-1185">Reference proteome</keyword>
<sequence length="170" mass="18828">MGNYLACSVAPRMRSSHSSRVLIPSGEMRQFREPTKAAELMMECPNFFIVNSRSLQLGKRFAPLAADEDLEFGNVYVMFPMRRVNSMVTAGDMAMLFMAANTAGKRLVGGAGGGIRVSPEDGEVHGSKLNLEEVEGPTVNFEEFNMHRISVCRSRKPGLETIREEPISLR</sequence>
<reference evidence="1" key="1">
    <citation type="submission" date="2021-01" db="UniProtKB">
        <authorList>
            <consortium name="EnsemblPlants"/>
        </authorList>
    </citation>
    <scope>IDENTIFICATION</scope>
</reference>
<dbReference type="EnsemblPlants" id="Kaladp0039s0525.1.v1.1">
    <property type="protein sequence ID" value="Kaladp0039s0525.1.v1.1.CDS.1"/>
    <property type="gene ID" value="Kaladp0039s0525.v1.1"/>
</dbReference>
<organism evidence="1 2">
    <name type="scientific">Kalanchoe fedtschenkoi</name>
    <name type="common">Lavender scallops</name>
    <name type="synonym">South American air plant</name>
    <dbReference type="NCBI Taxonomy" id="63787"/>
    <lineage>
        <taxon>Eukaryota</taxon>
        <taxon>Viridiplantae</taxon>
        <taxon>Streptophyta</taxon>
        <taxon>Embryophyta</taxon>
        <taxon>Tracheophyta</taxon>
        <taxon>Spermatophyta</taxon>
        <taxon>Magnoliopsida</taxon>
        <taxon>eudicotyledons</taxon>
        <taxon>Gunneridae</taxon>
        <taxon>Pentapetalae</taxon>
        <taxon>Saxifragales</taxon>
        <taxon>Crassulaceae</taxon>
        <taxon>Kalanchoe</taxon>
    </lineage>
</organism>
<evidence type="ECO:0000313" key="1">
    <source>
        <dbReference type="EnsemblPlants" id="Kaladp0039s0525.1.v1.1.CDS.1"/>
    </source>
</evidence>
<dbReference type="Gramene" id="Kaladp0039s0525.1.v1.1">
    <property type="protein sequence ID" value="Kaladp0039s0525.1.v1.1.CDS.1"/>
    <property type="gene ID" value="Kaladp0039s0525.v1.1"/>
</dbReference>